<keyword evidence="9 15" id="KW-0418">Kinase</keyword>
<evidence type="ECO:0000256" key="1">
    <source>
        <dbReference type="ARBA" id="ARBA00001946"/>
    </source>
</evidence>
<dbReference type="NCBIfam" id="TIGR01064">
    <property type="entry name" value="pyruv_kin"/>
    <property type="match status" value="1"/>
</dbReference>
<comment type="pathway">
    <text evidence="3 15">Carbohydrate degradation; glycolysis; pyruvate from D-glyceraldehyde 3-phosphate: step 5/5.</text>
</comment>
<dbReference type="InParanoid" id="Q22Z06"/>
<dbReference type="SUPFAM" id="SSF50800">
    <property type="entry name" value="PK beta-barrel domain-like"/>
    <property type="match status" value="1"/>
</dbReference>
<keyword evidence="8" id="KW-0547">Nucleotide-binding</keyword>
<dbReference type="InterPro" id="IPR036918">
    <property type="entry name" value="Pyrv_Knase_C_sf"/>
</dbReference>
<dbReference type="EC" id="2.7.1.40" evidence="5 15"/>
<comment type="cofactor">
    <cofactor evidence="1">
        <name>Mg(2+)</name>
        <dbReference type="ChEBI" id="CHEBI:18420"/>
    </cofactor>
</comment>
<dbReference type="OrthoDB" id="108365at2759"/>
<dbReference type="Gene3D" id="2.40.33.10">
    <property type="entry name" value="PK beta-barrel domain-like"/>
    <property type="match status" value="1"/>
</dbReference>
<evidence type="ECO:0000256" key="13">
    <source>
        <dbReference type="ARBA" id="ARBA00023317"/>
    </source>
</evidence>
<evidence type="ECO:0000256" key="14">
    <source>
        <dbReference type="ARBA" id="ARBA00048152"/>
    </source>
</evidence>
<reference evidence="19" key="1">
    <citation type="journal article" date="2006" name="PLoS Biol.">
        <title>Macronuclear genome sequence of the ciliate Tetrahymena thermophila, a model eukaryote.</title>
        <authorList>
            <person name="Eisen J.A."/>
            <person name="Coyne R.S."/>
            <person name="Wu M."/>
            <person name="Wu D."/>
            <person name="Thiagarajan M."/>
            <person name="Wortman J.R."/>
            <person name="Badger J.H."/>
            <person name="Ren Q."/>
            <person name="Amedeo P."/>
            <person name="Jones K.M."/>
            <person name="Tallon L.J."/>
            <person name="Delcher A.L."/>
            <person name="Salzberg S.L."/>
            <person name="Silva J.C."/>
            <person name="Haas B.J."/>
            <person name="Majoros W.H."/>
            <person name="Farzad M."/>
            <person name="Carlton J.M."/>
            <person name="Smith R.K. Jr."/>
            <person name="Garg J."/>
            <person name="Pearlman R.E."/>
            <person name="Karrer K.M."/>
            <person name="Sun L."/>
            <person name="Manning G."/>
            <person name="Elde N.C."/>
            <person name="Turkewitz A.P."/>
            <person name="Asai D.J."/>
            <person name="Wilkes D.E."/>
            <person name="Wang Y."/>
            <person name="Cai H."/>
            <person name="Collins K."/>
            <person name="Stewart B.A."/>
            <person name="Lee S.R."/>
            <person name="Wilamowska K."/>
            <person name="Weinberg Z."/>
            <person name="Ruzzo W.L."/>
            <person name="Wloga D."/>
            <person name="Gaertig J."/>
            <person name="Frankel J."/>
            <person name="Tsao C.-C."/>
            <person name="Gorovsky M.A."/>
            <person name="Keeling P.J."/>
            <person name="Waller R.F."/>
            <person name="Patron N.J."/>
            <person name="Cherry J.M."/>
            <person name="Stover N.A."/>
            <person name="Krieger C.J."/>
            <person name="del Toro C."/>
            <person name="Ryder H.F."/>
            <person name="Williamson S.C."/>
            <person name="Barbeau R.A."/>
            <person name="Hamilton E.P."/>
            <person name="Orias E."/>
        </authorList>
    </citation>
    <scope>NUCLEOTIDE SEQUENCE [LARGE SCALE GENOMIC DNA]</scope>
    <source>
        <strain evidence="19">SB210</strain>
    </source>
</reference>
<dbReference type="SUPFAM" id="SSF51621">
    <property type="entry name" value="Phosphoenolpyruvate/pyruvate domain"/>
    <property type="match status" value="1"/>
</dbReference>
<comment type="catalytic activity">
    <reaction evidence="14 15">
        <text>pyruvate + ATP = phosphoenolpyruvate + ADP + H(+)</text>
        <dbReference type="Rhea" id="RHEA:18157"/>
        <dbReference type="ChEBI" id="CHEBI:15361"/>
        <dbReference type="ChEBI" id="CHEBI:15378"/>
        <dbReference type="ChEBI" id="CHEBI:30616"/>
        <dbReference type="ChEBI" id="CHEBI:58702"/>
        <dbReference type="ChEBI" id="CHEBI:456216"/>
        <dbReference type="EC" id="2.7.1.40"/>
    </reaction>
</comment>
<keyword evidence="10" id="KW-0067">ATP-binding</keyword>
<dbReference type="GeneID" id="7845713"/>
<evidence type="ECO:0000256" key="2">
    <source>
        <dbReference type="ARBA" id="ARBA00001958"/>
    </source>
</evidence>
<dbReference type="UniPathway" id="UPA00109">
    <property type="reaction ID" value="UER00188"/>
</dbReference>
<dbReference type="PRINTS" id="PR01050">
    <property type="entry name" value="PYRUVTKNASE"/>
</dbReference>
<sequence>MDSSYSEFTLDGILSHTDYSKRKTKIVCTIGPSCWDHDNLVQLLENGMNVARLNFSHGDHAGHGETVRRLKEAFKARKNIQCALMLDTKGPEIRTGLVKDQTKKLINLVAGQELEITTDYSVLGDEKVLACSYKSLPKSVKVGGQVLIADGTLVCIVKEIKQDSIIVNVQNTCSIGEKKNMNLPGAIVDLPTVTEKDEDDIVNFGLKHGIDCIALSFARKAEDIEYVRDILGPQGEHIKIIAKIENQEGLHNYEQILDAADGIMVARGDLGMEIPPQKVFVAQKWMIRKALEKGKPIITATQMMESMIKNPRPTRAEASDVANAVLDGTDAVMLSGETANGSFPIQAVQTMAYICSEAELCYDNRQTFWQRTNNKKKVSAVESMAISAVQMSFEIESPVIIVFTTNGDMARYVSKYRPSAQIFVVSTENGTIKGLCTTFGVRCLRVPSFQGINKLIDYAVDAAKEQGFIKSGQNAIVILGSNEEEPDQGDILKIKEVK</sequence>
<dbReference type="Pfam" id="PF02887">
    <property type="entry name" value="PK_C"/>
    <property type="match status" value="1"/>
</dbReference>
<evidence type="ECO:0000313" key="19">
    <source>
        <dbReference type="Proteomes" id="UP000009168"/>
    </source>
</evidence>
<dbReference type="GO" id="GO:0005524">
    <property type="term" value="F:ATP binding"/>
    <property type="evidence" value="ECO:0007669"/>
    <property type="project" value="UniProtKB-KW"/>
</dbReference>
<keyword evidence="12 15" id="KW-0324">Glycolysis</keyword>
<protein>
    <recommendedName>
        <fullName evidence="5 15">Pyruvate kinase</fullName>
        <ecNumber evidence="5 15">2.7.1.40</ecNumber>
    </recommendedName>
</protein>
<evidence type="ECO:0000256" key="6">
    <source>
        <dbReference type="ARBA" id="ARBA00022679"/>
    </source>
</evidence>
<dbReference type="PANTHER" id="PTHR11817">
    <property type="entry name" value="PYRUVATE KINASE"/>
    <property type="match status" value="1"/>
</dbReference>
<dbReference type="NCBIfam" id="NF004491">
    <property type="entry name" value="PRK05826.1"/>
    <property type="match status" value="1"/>
</dbReference>
<dbReference type="NCBIfam" id="NF004978">
    <property type="entry name" value="PRK06354.1"/>
    <property type="match status" value="1"/>
</dbReference>
<dbReference type="Pfam" id="PF00224">
    <property type="entry name" value="PK"/>
    <property type="match status" value="1"/>
</dbReference>
<dbReference type="InterPro" id="IPR001697">
    <property type="entry name" value="Pyr_Knase"/>
</dbReference>
<dbReference type="FunFam" id="2.40.33.10:FF:000001">
    <property type="entry name" value="Pyruvate kinase"/>
    <property type="match status" value="1"/>
</dbReference>
<dbReference type="EMBL" id="GG662798">
    <property type="protein sequence ID" value="EAR90515.3"/>
    <property type="molecule type" value="Genomic_DNA"/>
</dbReference>
<dbReference type="InterPro" id="IPR040442">
    <property type="entry name" value="Pyrv_kinase-like_dom_sf"/>
</dbReference>
<evidence type="ECO:0000256" key="4">
    <source>
        <dbReference type="ARBA" id="ARBA00008663"/>
    </source>
</evidence>
<evidence type="ECO:0000313" key="18">
    <source>
        <dbReference type="EMBL" id="EAR90515.3"/>
    </source>
</evidence>
<comment type="cofactor">
    <cofactor evidence="2">
        <name>K(+)</name>
        <dbReference type="ChEBI" id="CHEBI:29103"/>
    </cofactor>
</comment>
<accession>Q22Z06</accession>
<keyword evidence="7" id="KW-0479">Metal-binding</keyword>
<keyword evidence="6 15" id="KW-0808">Transferase</keyword>
<evidence type="ECO:0000256" key="12">
    <source>
        <dbReference type="ARBA" id="ARBA00023152"/>
    </source>
</evidence>
<evidence type="ECO:0000256" key="7">
    <source>
        <dbReference type="ARBA" id="ARBA00022723"/>
    </source>
</evidence>
<evidence type="ECO:0000259" key="16">
    <source>
        <dbReference type="Pfam" id="PF00224"/>
    </source>
</evidence>
<name>Q22Z06_TETTS</name>
<dbReference type="Proteomes" id="UP000009168">
    <property type="component" value="Unassembled WGS sequence"/>
</dbReference>
<dbReference type="GO" id="GO:0016301">
    <property type="term" value="F:kinase activity"/>
    <property type="evidence" value="ECO:0007669"/>
    <property type="project" value="UniProtKB-KW"/>
</dbReference>
<dbReference type="eggNOG" id="KOG2323">
    <property type="taxonomic scope" value="Eukaryota"/>
</dbReference>
<dbReference type="PROSITE" id="PS00110">
    <property type="entry name" value="PYRUVATE_KINASE"/>
    <property type="match status" value="1"/>
</dbReference>
<dbReference type="KEGG" id="tet:TTHERM_00118600"/>
<feature type="domain" description="Pyruvate kinase barrel" evidence="16">
    <location>
        <begin position="22"/>
        <end position="348"/>
    </location>
</feature>
<dbReference type="HOGENOM" id="CLU_015439_0_1_1"/>
<dbReference type="AlphaFoldDB" id="Q22Z06"/>
<dbReference type="InterPro" id="IPR018209">
    <property type="entry name" value="Pyrv_Knase_AS"/>
</dbReference>
<dbReference type="Gene3D" id="3.20.20.60">
    <property type="entry name" value="Phosphoenolpyruvate-binding domains"/>
    <property type="match status" value="1"/>
</dbReference>
<dbReference type="InterPro" id="IPR015795">
    <property type="entry name" value="Pyrv_Knase_C"/>
</dbReference>
<evidence type="ECO:0000256" key="9">
    <source>
        <dbReference type="ARBA" id="ARBA00022777"/>
    </source>
</evidence>
<dbReference type="STRING" id="312017.Q22Z06"/>
<evidence type="ECO:0000256" key="5">
    <source>
        <dbReference type="ARBA" id="ARBA00012142"/>
    </source>
</evidence>
<keyword evidence="13 18" id="KW-0670">Pyruvate</keyword>
<gene>
    <name evidence="18" type="ORF">TTHERM_00118600</name>
</gene>
<dbReference type="GO" id="GO:0030955">
    <property type="term" value="F:potassium ion binding"/>
    <property type="evidence" value="ECO:0007669"/>
    <property type="project" value="InterPro"/>
</dbReference>
<feature type="domain" description="Pyruvate kinase C-terminal" evidence="17">
    <location>
        <begin position="382"/>
        <end position="494"/>
    </location>
</feature>
<dbReference type="FunCoup" id="Q22Z06">
    <property type="interactions" value="69"/>
</dbReference>
<dbReference type="RefSeq" id="XP_001010760.3">
    <property type="nucleotide sequence ID" value="XM_001010760.3"/>
</dbReference>
<dbReference type="InterPro" id="IPR015813">
    <property type="entry name" value="Pyrv/PenolPyrv_kinase-like_dom"/>
</dbReference>
<dbReference type="InterPro" id="IPR015793">
    <property type="entry name" value="Pyrv_Knase_brl"/>
</dbReference>
<evidence type="ECO:0000256" key="3">
    <source>
        <dbReference type="ARBA" id="ARBA00004997"/>
    </source>
</evidence>
<evidence type="ECO:0000256" key="15">
    <source>
        <dbReference type="RuleBase" id="RU000504"/>
    </source>
</evidence>
<dbReference type="InterPro" id="IPR015806">
    <property type="entry name" value="Pyrv_Knase_insert_dom_sf"/>
</dbReference>
<evidence type="ECO:0000256" key="8">
    <source>
        <dbReference type="ARBA" id="ARBA00022741"/>
    </source>
</evidence>
<proteinExistence type="inferred from homology"/>
<dbReference type="SUPFAM" id="SSF52935">
    <property type="entry name" value="PK C-terminal domain-like"/>
    <property type="match status" value="1"/>
</dbReference>
<dbReference type="FunFam" id="3.20.20.60:FF:000001">
    <property type="entry name" value="Pyruvate kinase"/>
    <property type="match status" value="1"/>
</dbReference>
<organism evidence="18 19">
    <name type="scientific">Tetrahymena thermophila (strain SB210)</name>
    <dbReference type="NCBI Taxonomy" id="312017"/>
    <lineage>
        <taxon>Eukaryota</taxon>
        <taxon>Sar</taxon>
        <taxon>Alveolata</taxon>
        <taxon>Ciliophora</taxon>
        <taxon>Intramacronucleata</taxon>
        <taxon>Oligohymenophorea</taxon>
        <taxon>Hymenostomatida</taxon>
        <taxon>Tetrahymenina</taxon>
        <taxon>Tetrahymenidae</taxon>
        <taxon>Tetrahymena</taxon>
    </lineage>
</organism>
<keyword evidence="19" id="KW-1185">Reference proteome</keyword>
<evidence type="ECO:0000256" key="10">
    <source>
        <dbReference type="ARBA" id="ARBA00022840"/>
    </source>
</evidence>
<dbReference type="GO" id="GO:0006950">
    <property type="term" value="P:response to stress"/>
    <property type="evidence" value="ECO:0007669"/>
    <property type="project" value="UniProtKB-ARBA"/>
</dbReference>
<evidence type="ECO:0000256" key="11">
    <source>
        <dbReference type="ARBA" id="ARBA00022842"/>
    </source>
</evidence>
<keyword evidence="11 15" id="KW-0460">Magnesium</keyword>
<dbReference type="GO" id="GO:0004743">
    <property type="term" value="F:pyruvate kinase activity"/>
    <property type="evidence" value="ECO:0007669"/>
    <property type="project" value="UniProtKB-EC"/>
</dbReference>
<evidence type="ECO:0000259" key="17">
    <source>
        <dbReference type="Pfam" id="PF02887"/>
    </source>
</evidence>
<dbReference type="Gene3D" id="3.40.1380.20">
    <property type="entry name" value="Pyruvate kinase, C-terminal domain"/>
    <property type="match status" value="1"/>
</dbReference>
<dbReference type="InterPro" id="IPR011037">
    <property type="entry name" value="Pyrv_Knase-like_insert_dom_sf"/>
</dbReference>
<dbReference type="GO" id="GO:0000287">
    <property type="term" value="F:magnesium ion binding"/>
    <property type="evidence" value="ECO:0007669"/>
    <property type="project" value="InterPro"/>
</dbReference>
<comment type="similarity">
    <text evidence="4 15">Belongs to the pyruvate kinase family.</text>
</comment>